<accession>A0A8E2B062</accession>
<evidence type="ECO:0000313" key="2">
    <source>
        <dbReference type="EMBL" id="OCH89797.1"/>
    </source>
</evidence>
<keyword evidence="3" id="KW-1185">Reference proteome</keyword>
<protein>
    <submittedName>
        <fullName evidence="2">Uncharacterized protein</fullName>
    </submittedName>
</protein>
<reference evidence="2 3" key="1">
    <citation type="submission" date="2016-07" db="EMBL/GenBank/DDBJ databases">
        <title>Draft genome of the white-rot fungus Obba rivulosa 3A-2.</title>
        <authorList>
            <consortium name="DOE Joint Genome Institute"/>
            <person name="Miettinen O."/>
            <person name="Riley R."/>
            <person name="Acob R."/>
            <person name="Barry K."/>
            <person name="Cullen D."/>
            <person name="De Vries R."/>
            <person name="Hainaut M."/>
            <person name="Hatakka A."/>
            <person name="Henrissat B."/>
            <person name="Hilden K."/>
            <person name="Kuo R."/>
            <person name="Labutti K."/>
            <person name="Lipzen A."/>
            <person name="Makela M.R."/>
            <person name="Sandor L."/>
            <person name="Spatafora J.W."/>
            <person name="Grigoriev I.V."/>
            <person name="Hibbett D.S."/>
        </authorList>
    </citation>
    <scope>NUCLEOTIDE SEQUENCE [LARGE SCALE GENOMIC DNA]</scope>
    <source>
        <strain evidence="2 3">3A-2</strain>
    </source>
</reference>
<feature type="compositionally biased region" description="Polar residues" evidence="1">
    <location>
        <begin position="1"/>
        <end position="12"/>
    </location>
</feature>
<feature type="region of interest" description="Disordered" evidence="1">
    <location>
        <begin position="1"/>
        <end position="97"/>
    </location>
</feature>
<feature type="compositionally biased region" description="Basic and acidic residues" evidence="1">
    <location>
        <begin position="41"/>
        <end position="50"/>
    </location>
</feature>
<dbReference type="Proteomes" id="UP000250043">
    <property type="component" value="Unassembled WGS sequence"/>
</dbReference>
<sequence length="281" mass="29948">MTQLNESSNGPEQTPYMMGRGSDTVETRNTTEPPLPASSMDRTRGLESPDRQVQVVALSLGSLSLNGAGSPSSNESPGHAQMRSPSAPLSARPPPQMQPISIEQAFQEIAGAPSMLNALKTELGLGDKDNSALTTEEKTWIYQLHINKRRAAQGPQGVPQVMGRPMQGFPGPPDIQRGMGGPPVMHMPNTMSPAMMNPSASRMMTPQMSHSQLQHARAQREAQYRHAMQQLHKLHQGALANLGMPGGSAPSPAGPDASFDGPQSRPGTAQFPGPPGGRCRR</sequence>
<dbReference type="EMBL" id="KV722419">
    <property type="protein sequence ID" value="OCH89797.1"/>
    <property type="molecule type" value="Genomic_DNA"/>
</dbReference>
<evidence type="ECO:0000313" key="3">
    <source>
        <dbReference type="Proteomes" id="UP000250043"/>
    </source>
</evidence>
<organism evidence="2 3">
    <name type="scientific">Obba rivulosa</name>
    <dbReference type="NCBI Taxonomy" id="1052685"/>
    <lineage>
        <taxon>Eukaryota</taxon>
        <taxon>Fungi</taxon>
        <taxon>Dikarya</taxon>
        <taxon>Basidiomycota</taxon>
        <taxon>Agaricomycotina</taxon>
        <taxon>Agaricomycetes</taxon>
        <taxon>Polyporales</taxon>
        <taxon>Gelatoporiaceae</taxon>
        <taxon>Obba</taxon>
    </lineage>
</organism>
<proteinExistence type="predicted"/>
<evidence type="ECO:0000256" key="1">
    <source>
        <dbReference type="SAM" id="MobiDB-lite"/>
    </source>
</evidence>
<dbReference type="AlphaFoldDB" id="A0A8E2B062"/>
<gene>
    <name evidence="2" type="ORF">OBBRIDRAFT_649165</name>
</gene>
<name>A0A8E2B062_9APHY</name>
<feature type="compositionally biased region" description="Low complexity" evidence="1">
    <location>
        <begin position="57"/>
        <end position="74"/>
    </location>
</feature>
<feature type="region of interest" description="Disordered" evidence="1">
    <location>
        <begin position="240"/>
        <end position="281"/>
    </location>
</feature>
<feature type="compositionally biased region" description="Low complexity" evidence="1">
    <location>
        <begin position="247"/>
        <end position="258"/>
    </location>
</feature>